<name>A0A2K9DJU4_9MICO</name>
<feature type="domain" description="FAD/NAD(P)-binding" evidence="4">
    <location>
        <begin position="7"/>
        <end position="286"/>
    </location>
</feature>
<feature type="domain" description="Methyltransferase" evidence="5">
    <location>
        <begin position="349"/>
        <end position="438"/>
    </location>
</feature>
<dbReference type="Pfam" id="PF13649">
    <property type="entry name" value="Methyltransf_25"/>
    <property type="match status" value="1"/>
</dbReference>
<dbReference type="AlphaFoldDB" id="A0A2K9DJU4"/>
<evidence type="ECO:0000259" key="4">
    <source>
        <dbReference type="Pfam" id="PF07992"/>
    </source>
</evidence>
<dbReference type="PRINTS" id="PR00469">
    <property type="entry name" value="PNDRDTASEII"/>
</dbReference>
<comment type="catalytic activity">
    <reaction evidence="3">
        <text>[thioredoxin]-dithiol + NADP(+) = [thioredoxin]-disulfide + NADPH + H(+)</text>
        <dbReference type="Rhea" id="RHEA:20345"/>
        <dbReference type="Rhea" id="RHEA-COMP:10698"/>
        <dbReference type="Rhea" id="RHEA-COMP:10700"/>
        <dbReference type="ChEBI" id="CHEBI:15378"/>
        <dbReference type="ChEBI" id="CHEBI:29950"/>
        <dbReference type="ChEBI" id="CHEBI:50058"/>
        <dbReference type="ChEBI" id="CHEBI:57783"/>
        <dbReference type="ChEBI" id="CHEBI:58349"/>
        <dbReference type="EC" id="1.8.1.9"/>
    </reaction>
</comment>
<evidence type="ECO:0000256" key="2">
    <source>
        <dbReference type="ARBA" id="ARBA00023002"/>
    </source>
</evidence>
<dbReference type="InterPro" id="IPR050097">
    <property type="entry name" value="Ferredoxin-NADP_redctase_2"/>
</dbReference>
<dbReference type="GO" id="GO:0004791">
    <property type="term" value="F:thioredoxin-disulfide reductase (NADPH) activity"/>
    <property type="evidence" value="ECO:0007669"/>
    <property type="project" value="UniProtKB-EC"/>
</dbReference>
<keyword evidence="1" id="KW-0285">Flavoprotein</keyword>
<proteinExistence type="predicted"/>
<dbReference type="EMBL" id="CP025299">
    <property type="protein sequence ID" value="AUG28618.1"/>
    <property type="molecule type" value="Genomic_DNA"/>
</dbReference>
<dbReference type="RefSeq" id="WP_101305573.1">
    <property type="nucleotide sequence ID" value="NZ_CP025299.1"/>
</dbReference>
<dbReference type="CDD" id="cd02440">
    <property type="entry name" value="AdoMet_MTases"/>
    <property type="match status" value="1"/>
</dbReference>
<dbReference type="Gene3D" id="3.50.50.60">
    <property type="entry name" value="FAD/NAD(P)-binding domain"/>
    <property type="match status" value="2"/>
</dbReference>
<dbReference type="Pfam" id="PF07992">
    <property type="entry name" value="Pyr_redox_2"/>
    <property type="match status" value="1"/>
</dbReference>
<accession>A0A2K9DJU4</accession>
<evidence type="ECO:0000256" key="1">
    <source>
        <dbReference type="ARBA" id="ARBA00022630"/>
    </source>
</evidence>
<sequence length="517" mass="53808">MQEREWDAVVIGGGAAGLSAAQMLGRARRRTLVIDGGTPRNAAAEHMHAVLGHDGIAPGELLARGRDEVARYGVRVEAGEVGAVRDEGATLRITRVDGTVDLARALVIATGVRDVLPPVDGIAALWGRSVLHCPYCHGYEVADARLGVLATSAQSLHQIELVRQWSADLTAFTAAIEPLDETVRARLRARGIRIVDTPVTGVRSEDGTLRAVQDAAGGSHGIDALFVAPTPVVDVAFADALGLARADLPGSPLAVDVLGATSHPRVWAAGNVVAPYGNVPVALAAGSMAGAGVNAALAAEDADLAVAARARQRAADWEQRYAERDRIWSGRVNAAVAAVAGGLEVGTALEIGCGEGADAVWLAERGWRVTAVDLSPTAIRRGAAAAAERGLGGRIAFFVGSGADAAPPGTFDLVSAGFLHSWEEDFPRIALLRAAADRVAVGGHLLVVSHAAAPPWSTGHGDGHAPRLLPPAEELELLALDPDAWERVIVDIRDREVTGPEGEQAVLKDGILLLRRR</sequence>
<dbReference type="PANTHER" id="PTHR48105">
    <property type="entry name" value="THIOREDOXIN REDUCTASE 1-RELATED-RELATED"/>
    <property type="match status" value="1"/>
</dbReference>
<dbReference type="InterPro" id="IPR029063">
    <property type="entry name" value="SAM-dependent_MTases_sf"/>
</dbReference>
<dbReference type="PRINTS" id="PR00368">
    <property type="entry name" value="FADPNR"/>
</dbReference>
<evidence type="ECO:0000313" key="6">
    <source>
        <dbReference type="EMBL" id="AUG28618.1"/>
    </source>
</evidence>
<evidence type="ECO:0000259" key="5">
    <source>
        <dbReference type="Pfam" id="PF13649"/>
    </source>
</evidence>
<dbReference type="InterPro" id="IPR041698">
    <property type="entry name" value="Methyltransf_25"/>
</dbReference>
<dbReference type="SUPFAM" id="SSF51905">
    <property type="entry name" value="FAD/NAD(P)-binding domain"/>
    <property type="match status" value="1"/>
</dbReference>
<protein>
    <submittedName>
        <fullName evidence="6">SAM-dependent methyltransferase</fullName>
    </submittedName>
</protein>
<dbReference type="KEGG" id="mhos:CXR34_03510"/>
<keyword evidence="2" id="KW-0560">Oxidoreductase</keyword>
<dbReference type="GO" id="GO:0032259">
    <property type="term" value="P:methylation"/>
    <property type="evidence" value="ECO:0007669"/>
    <property type="project" value="UniProtKB-KW"/>
</dbReference>
<dbReference type="GO" id="GO:0008168">
    <property type="term" value="F:methyltransferase activity"/>
    <property type="evidence" value="ECO:0007669"/>
    <property type="project" value="UniProtKB-KW"/>
</dbReference>
<dbReference type="Proteomes" id="UP000233276">
    <property type="component" value="Chromosome"/>
</dbReference>
<dbReference type="Gene3D" id="3.40.50.150">
    <property type="entry name" value="Vaccinia Virus protein VP39"/>
    <property type="match status" value="1"/>
</dbReference>
<keyword evidence="6" id="KW-0489">Methyltransferase</keyword>
<gene>
    <name evidence="6" type="ORF">CXR34_03510</name>
</gene>
<dbReference type="InterPro" id="IPR036188">
    <property type="entry name" value="FAD/NAD-bd_sf"/>
</dbReference>
<reference evidence="6 7" key="1">
    <citation type="submission" date="2017-12" db="EMBL/GenBank/DDBJ databases">
        <title>Isolation and characterization of estrogens degradatiion strain Microbacterium hominis SJTG1.</title>
        <authorList>
            <person name="Xiong W."/>
            <person name="Yin C."/>
            <person name="Zheng D."/>
            <person name="Liang R."/>
        </authorList>
    </citation>
    <scope>NUCLEOTIDE SEQUENCE [LARGE SCALE GENOMIC DNA]</scope>
    <source>
        <strain evidence="6 7">SJTG1</strain>
    </source>
</reference>
<keyword evidence="6" id="KW-0808">Transferase</keyword>
<dbReference type="SUPFAM" id="SSF53335">
    <property type="entry name" value="S-adenosyl-L-methionine-dependent methyltransferases"/>
    <property type="match status" value="1"/>
</dbReference>
<dbReference type="InterPro" id="IPR023753">
    <property type="entry name" value="FAD/NAD-binding_dom"/>
</dbReference>
<evidence type="ECO:0000256" key="3">
    <source>
        <dbReference type="ARBA" id="ARBA00048132"/>
    </source>
</evidence>
<organism evidence="6 7">
    <name type="scientific">Microbacterium hominis</name>
    <dbReference type="NCBI Taxonomy" id="162426"/>
    <lineage>
        <taxon>Bacteria</taxon>
        <taxon>Bacillati</taxon>
        <taxon>Actinomycetota</taxon>
        <taxon>Actinomycetes</taxon>
        <taxon>Micrococcales</taxon>
        <taxon>Microbacteriaceae</taxon>
        <taxon>Microbacterium</taxon>
    </lineage>
</organism>
<evidence type="ECO:0000313" key="7">
    <source>
        <dbReference type="Proteomes" id="UP000233276"/>
    </source>
</evidence>